<protein>
    <submittedName>
        <fullName evidence="1">Uncharacterized protein</fullName>
    </submittedName>
</protein>
<comment type="caution">
    <text evidence="1">The sequence shown here is derived from an EMBL/GenBank/DDBJ whole genome shotgun (WGS) entry which is preliminary data.</text>
</comment>
<dbReference type="AlphaFoldDB" id="A0A2V1K5S0"/>
<proteinExistence type="predicted"/>
<dbReference type="EMBL" id="QETA01000001">
    <property type="protein sequence ID" value="PWF24917.1"/>
    <property type="molecule type" value="Genomic_DNA"/>
</dbReference>
<sequence length="131" mass="15070">MTQHSHCPLCSGELQKIQVAPCFDCGHAPGEIKEFKRGEHTYNVWELWGHELVLCDFCDADFDSYHNAYWGLPPHAQAHNFPLNRVRELARPRLAEDLYCDTCKHRLAFILLRQHALQHNQAGDGAYGSKR</sequence>
<dbReference type="Proteomes" id="UP000245212">
    <property type="component" value="Unassembled WGS sequence"/>
</dbReference>
<name>A0A2V1K5S0_9BURK</name>
<keyword evidence="2" id="KW-1185">Reference proteome</keyword>
<reference evidence="2" key="1">
    <citation type="submission" date="2018-05" db="EMBL/GenBank/DDBJ databases">
        <authorList>
            <person name="Li Y."/>
        </authorList>
    </citation>
    <scope>NUCLEOTIDE SEQUENCE [LARGE SCALE GENOMIC DNA]</scope>
    <source>
        <strain evidence="2">3d-2-2</strain>
    </source>
</reference>
<gene>
    <name evidence="1" type="ORF">DD235_01695</name>
</gene>
<dbReference type="RefSeq" id="WP_109060320.1">
    <property type="nucleotide sequence ID" value="NZ_QETA01000001.1"/>
</dbReference>
<organism evidence="1 2">
    <name type="scientific">Corticimicrobacter populi</name>
    <dbReference type="NCBI Taxonomy" id="2175229"/>
    <lineage>
        <taxon>Bacteria</taxon>
        <taxon>Pseudomonadati</taxon>
        <taxon>Pseudomonadota</taxon>
        <taxon>Betaproteobacteria</taxon>
        <taxon>Burkholderiales</taxon>
        <taxon>Alcaligenaceae</taxon>
        <taxon>Corticimicrobacter</taxon>
    </lineage>
</organism>
<evidence type="ECO:0000313" key="1">
    <source>
        <dbReference type="EMBL" id="PWF24917.1"/>
    </source>
</evidence>
<evidence type="ECO:0000313" key="2">
    <source>
        <dbReference type="Proteomes" id="UP000245212"/>
    </source>
</evidence>
<accession>A0A2V1K5S0</accession>